<dbReference type="PANTHER" id="PTHR30273">
    <property type="entry name" value="PERIPLASMIC SIGNAL SENSOR AND SIGMA FACTOR ACTIVATOR FECR-RELATED"/>
    <property type="match status" value="1"/>
</dbReference>
<feature type="transmembrane region" description="Helical" evidence="1">
    <location>
        <begin position="90"/>
        <end position="111"/>
    </location>
</feature>
<protein>
    <submittedName>
        <fullName evidence="4">Iron dicitrate transport regulator FecR</fullName>
    </submittedName>
</protein>
<dbReference type="Gene3D" id="3.55.50.30">
    <property type="match status" value="1"/>
</dbReference>
<dbReference type="InterPro" id="IPR032623">
    <property type="entry name" value="FecR_N"/>
</dbReference>
<dbReference type="InterPro" id="IPR006860">
    <property type="entry name" value="FecR"/>
</dbReference>
<keyword evidence="1" id="KW-0472">Membrane</keyword>
<keyword evidence="1" id="KW-0812">Transmembrane</keyword>
<evidence type="ECO:0000256" key="1">
    <source>
        <dbReference type="SAM" id="Phobius"/>
    </source>
</evidence>
<dbReference type="RefSeq" id="WP_039246968.1">
    <property type="nucleotide sequence ID" value="NZ_JWSY01000020.1"/>
</dbReference>
<comment type="caution">
    <text evidence="4">The sequence shown here is derived from an EMBL/GenBank/DDBJ whole genome shotgun (WGS) entry which is preliminary data.</text>
</comment>
<dbReference type="EMBL" id="JWSY01000020">
    <property type="protein sequence ID" value="KIC56706.1"/>
    <property type="molecule type" value="Genomic_DNA"/>
</dbReference>
<evidence type="ECO:0000313" key="5">
    <source>
        <dbReference type="Proteomes" id="UP000031166"/>
    </source>
</evidence>
<reference evidence="4 5" key="1">
    <citation type="submission" date="2014-12" db="EMBL/GenBank/DDBJ databases">
        <title>Genome sequencing of Brevundimonas nasdae TPW30.</title>
        <authorList>
            <person name="Tan P.W."/>
            <person name="Chan K.-G."/>
        </authorList>
    </citation>
    <scope>NUCLEOTIDE SEQUENCE [LARGE SCALE GENOMIC DNA]</scope>
    <source>
        <strain evidence="4 5">TPW30</strain>
    </source>
</reference>
<keyword evidence="1" id="KW-1133">Transmembrane helix</keyword>
<dbReference type="PANTHER" id="PTHR30273:SF2">
    <property type="entry name" value="PROTEIN FECR"/>
    <property type="match status" value="1"/>
</dbReference>
<dbReference type="Pfam" id="PF04773">
    <property type="entry name" value="FecR"/>
    <property type="match status" value="1"/>
</dbReference>
<evidence type="ECO:0000259" key="3">
    <source>
        <dbReference type="Pfam" id="PF16220"/>
    </source>
</evidence>
<feature type="domain" description="FecR N-terminal" evidence="3">
    <location>
        <begin position="12"/>
        <end position="53"/>
    </location>
</feature>
<proteinExistence type="predicted"/>
<evidence type="ECO:0000313" key="4">
    <source>
        <dbReference type="EMBL" id="KIC56706.1"/>
    </source>
</evidence>
<name>A0A0B4CQP8_9CAUL</name>
<dbReference type="Proteomes" id="UP000031166">
    <property type="component" value="Unassembled WGS sequence"/>
</dbReference>
<dbReference type="InterPro" id="IPR012373">
    <property type="entry name" value="Ferrdict_sens_TM"/>
</dbReference>
<sequence length="325" mass="34812">MTIEGDVDTRRKEAADWFARLNQRTVTTADVRGFSDWRRDPENARAFSRVEAMWEAAGTLAKNPDMANLTRDAAAAAKPARKPKLATGRLIPIGVVGALTLALGAGGVLWMSQQPTRYATAVGEQRTIQLEDGSRIILDTGSEVAVRFTGGRRSVTLNNGQAMFDVEGDPARPFIVAAGDTRVTAIGTRFDVRRSGTGARVILVEGRVDVRREAAADGRWALSPGQEVTTSALRPTIATANVPASTSWTSGRLTFENTPIAEAVAEVNRYSREPIELRDSRISSVQVSGVFNAGDIDGFVAALSDLYALQATRAEDGRIVLSGPA</sequence>
<evidence type="ECO:0000259" key="2">
    <source>
        <dbReference type="Pfam" id="PF04773"/>
    </source>
</evidence>
<dbReference type="Gene3D" id="2.60.120.1440">
    <property type="match status" value="1"/>
</dbReference>
<organism evidence="4 5">
    <name type="scientific">Brevundimonas nasdae</name>
    <dbReference type="NCBI Taxonomy" id="172043"/>
    <lineage>
        <taxon>Bacteria</taxon>
        <taxon>Pseudomonadati</taxon>
        <taxon>Pseudomonadota</taxon>
        <taxon>Alphaproteobacteria</taxon>
        <taxon>Caulobacterales</taxon>
        <taxon>Caulobacteraceae</taxon>
        <taxon>Brevundimonas</taxon>
    </lineage>
</organism>
<dbReference type="Pfam" id="PF16220">
    <property type="entry name" value="DUF4880"/>
    <property type="match status" value="1"/>
</dbReference>
<gene>
    <name evidence="4" type="ORF">RM53_11715</name>
</gene>
<accession>A0A0B4CQP8</accession>
<dbReference type="STRING" id="172043.RM53_11715"/>
<dbReference type="AlphaFoldDB" id="A0A0B4CQP8"/>
<dbReference type="PIRSF" id="PIRSF018266">
    <property type="entry name" value="FecR"/>
    <property type="match status" value="1"/>
</dbReference>
<dbReference type="GO" id="GO:0016989">
    <property type="term" value="F:sigma factor antagonist activity"/>
    <property type="evidence" value="ECO:0007669"/>
    <property type="project" value="TreeGrafter"/>
</dbReference>
<feature type="domain" description="FecR protein" evidence="2">
    <location>
        <begin position="117"/>
        <end position="208"/>
    </location>
</feature>